<dbReference type="OrthoDB" id="1735926at2759"/>
<dbReference type="InterPro" id="IPR048563">
    <property type="entry name" value="CYP38_PsbQ-like"/>
</dbReference>
<evidence type="ECO:0000256" key="2">
    <source>
        <dbReference type="ARBA" id="ARBA00023078"/>
    </source>
</evidence>
<sequence length="383" mass="42697">MGLDKDSWQVQASVISDNTLLRRYIVTNGKAILRYALPIPIDEPIRVLQSTLEQLLIDLHSPGKSGLSLAWKDIQKAVQILHKSEVEILLDSRKEHRDEAASALGDIDQLLGIIRDKIQIAKNSKKAVKDMKNDIANETETSLDKIAQLEEWMVQGFPYPIPHKYDSLPRLKGRATVEMTITKANVALNSSPFRDKNGSPIGNSIHLVIVLDGYSAPLTSGNFMQVLLNNLYQDATVVDKDSGFYLLIQPKQLFIDPDTQKPRNIPMEVLIDGDPYPIWGKTLETADLADLQPVLPMTAFGAIAMVHSSEDENDANSSFFIFTLDPRSEQARNKGGNILNGNVATFGYIVQGLEYLPQISPKDKITYTRILNGIDKWEKEGAF</sequence>
<dbReference type="PANTHER" id="PTHR43246">
    <property type="entry name" value="PEPTIDYL-PROLYL CIS-TRANS ISOMERASE CYP38, CHLOROPLASTIC"/>
    <property type="match status" value="1"/>
</dbReference>
<dbReference type="EMBL" id="KB454522">
    <property type="protein sequence ID" value="EME28286.1"/>
    <property type="molecule type" value="Genomic_DNA"/>
</dbReference>
<dbReference type="STRING" id="130081.M2VYB7"/>
<dbReference type="eggNOG" id="ENOG502QSSP">
    <property type="taxonomic scope" value="Eukaryota"/>
</dbReference>
<dbReference type="AlphaFoldDB" id="M2VYB7"/>
<protein>
    <recommendedName>
        <fullName evidence="1">peptidylprolyl isomerase</fullName>
        <ecNumber evidence="1">5.2.1.8</ecNumber>
    </recommendedName>
</protein>
<keyword evidence="2" id="KW-0793">Thylakoid</keyword>
<name>M2VYB7_GALSU</name>
<keyword evidence="3" id="KW-0697">Rotamase</keyword>
<feature type="domain" description="PPIase cyclophilin-type" evidence="5">
    <location>
        <begin position="207"/>
        <end position="360"/>
    </location>
</feature>
<dbReference type="InterPro" id="IPR029000">
    <property type="entry name" value="Cyclophilin-like_dom_sf"/>
</dbReference>
<proteinExistence type="predicted"/>
<dbReference type="GeneID" id="17087138"/>
<dbReference type="RefSeq" id="XP_005704806.1">
    <property type="nucleotide sequence ID" value="XM_005704749.1"/>
</dbReference>
<dbReference type="InterPro" id="IPR044665">
    <property type="entry name" value="E_coli_cyclophilin_A-like"/>
</dbReference>
<evidence type="ECO:0000256" key="4">
    <source>
        <dbReference type="ARBA" id="ARBA00023235"/>
    </source>
</evidence>
<evidence type="ECO:0000313" key="6">
    <source>
        <dbReference type="EMBL" id="EME28286.1"/>
    </source>
</evidence>
<accession>M2VYB7</accession>
<dbReference type="InterPro" id="IPR002130">
    <property type="entry name" value="Cyclophilin-type_PPIase_dom"/>
</dbReference>
<dbReference type="OMA" id="MTITKAN"/>
<evidence type="ECO:0000313" key="7">
    <source>
        <dbReference type="Proteomes" id="UP000030680"/>
    </source>
</evidence>
<evidence type="ECO:0000256" key="3">
    <source>
        <dbReference type="ARBA" id="ARBA00023110"/>
    </source>
</evidence>
<dbReference type="Pfam" id="PF00160">
    <property type="entry name" value="Pro_isomerase"/>
    <property type="match status" value="1"/>
</dbReference>
<evidence type="ECO:0000256" key="1">
    <source>
        <dbReference type="ARBA" id="ARBA00013194"/>
    </source>
</evidence>
<dbReference type="Proteomes" id="UP000030680">
    <property type="component" value="Unassembled WGS sequence"/>
</dbReference>
<dbReference type="Gene3D" id="2.40.100.10">
    <property type="entry name" value="Cyclophilin-like"/>
    <property type="match status" value="1"/>
</dbReference>
<reference evidence="7" key="1">
    <citation type="journal article" date="2013" name="Science">
        <title>Gene transfer from bacteria and archaea facilitated evolution of an extremophilic eukaryote.</title>
        <authorList>
            <person name="Schonknecht G."/>
            <person name="Chen W.H."/>
            <person name="Ternes C.M."/>
            <person name="Barbier G.G."/>
            <person name="Shrestha R.P."/>
            <person name="Stanke M."/>
            <person name="Brautigam A."/>
            <person name="Baker B.J."/>
            <person name="Banfield J.F."/>
            <person name="Garavito R.M."/>
            <person name="Carr K."/>
            <person name="Wilkerson C."/>
            <person name="Rensing S.A."/>
            <person name="Gagneul D."/>
            <person name="Dickenson N.E."/>
            <person name="Oesterhelt C."/>
            <person name="Lercher M.J."/>
            <person name="Weber A.P."/>
        </authorList>
    </citation>
    <scope>NUCLEOTIDE SEQUENCE [LARGE SCALE GENOMIC DNA]</scope>
    <source>
        <strain evidence="7">074W</strain>
    </source>
</reference>
<keyword evidence="4 6" id="KW-0413">Isomerase</keyword>
<evidence type="ECO:0000259" key="5">
    <source>
        <dbReference type="PROSITE" id="PS50072"/>
    </source>
</evidence>
<dbReference type="Gene3D" id="1.20.120.290">
    <property type="entry name" value="Oxygen-evolving enhancer protein 3 (PsbQ), four-helix up-down bundle"/>
    <property type="match status" value="1"/>
</dbReference>
<keyword evidence="7" id="KW-1185">Reference proteome</keyword>
<dbReference type="Pfam" id="PF21329">
    <property type="entry name" value="CYP38_PsbQ-like"/>
    <property type="match status" value="1"/>
</dbReference>
<dbReference type="Gramene" id="EME28286">
    <property type="protein sequence ID" value="EME28286"/>
    <property type="gene ID" value="Gasu_42850"/>
</dbReference>
<gene>
    <name evidence="6" type="ORF">Gasu_42850</name>
</gene>
<dbReference type="KEGG" id="gsl:Gasu_42850"/>
<dbReference type="EC" id="5.2.1.8" evidence="1"/>
<dbReference type="SUPFAM" id="SSF50891">
    <property type="entry name" value="Cyclophilin-like"/>
    <property type="match status" value="1"/>
</dbReference>
<dbReference type="GO" id="GO:0003755">
    <property type="term" value="F:peptidyl-prolyl cis-trans isomerase activity"/>
    <property type="evidence" value="ECO:0007669"/>
    <property type="project" value="UniProtKB-KW"/>
</dbReference>
<organism evidence="6 7">
    <name type="scientific">Galdieria sulphuraria</name>
    <name type="common">Red alga</name>
    <dbReference type="NCBI Taxonomy" id="130081"/>
    <lineage>
        <taxon>Eukaryota</taxon>
        <taxon>Rhodophyta</taxon>
        <taxon>Bangiophyceae</taxon>
        <taxon>Galdieriales</taxon>
        <taxon>Galdieriaceae</taxon>
        <taxon>Galdieria</taxon>
    </lineage>
</organism>
<dbReference type="InterPro" id="IPR023222">
    <property type="entry name" value="PsbQ-like_dom_sf"/>
</dbReference>
<dbReference type="PROSITE" id="PS50072">
    <property type="entry name" value="CSA_PPIASE_2"/>
    <property type="match status" value="1"/>
</dbReference>